<accession>L8GJX0</accession>
<feature type="region of interest" description="Disordered" evidence="1">
    <location>
        <begin position="192"/>
        <end position="216"/>
    </location>
</feature>
<dbReference type="KEGG" id="acan:ACA1_346250"/>
<evidence type="ECO:0000313" key="4">
    <source>
        <dbReference type="Proteomes" id="UP000011083"/>
    </source>
</evidence>
<evidence type="ECO:0000259" key="2">
    <source>
        <dbReference type="Pfam" id="PF00149"/>
    </source>
</evidence>
<dbReference type="RefSeq" id="XP_004334499.1">
    <property type="nucleotide sequence ID" value="XM_004334451.1"/>
</dbReference>
<dbReference type="Proteomes" id="UP000011083">
    <property type="component" value="Unassembled WGS sequence"/>
</dbReference>
<dbReference type="Pfam" id="PF00149">
    <property type="entry name" value="Metallophos"/>
    <property type="match status" value="1"/>
</dbReference>
<dbReference type="OrthoDB" id="550558at2759"/>
<gene>
    <name evidence="3" type="ORF">ACA1_346250</name>
</gene>
<evidence type="ECO:0000256" key="1">
    <source>
        <dbReference type="SAM" id="MobiDB-lite"/>
    </source>
</evidence>
<dbReference type="InterPro" id="IPR004843">
    <property type="entry name" value="Calcineurin-like_PHP"/>
</dbReference>
<feature type="compositionally biased region" description="Basic residues" evidence="1">
    <location>
        <begin position="482"/>
        <end position="492"/>
    </location>
</feature>
<feature type="non-terminal residue" evidence="3">
    <location>
        <position position="1"/>
    </location>
</feature>
<feature type="non-terminal residue" evidence="3">
    <location>
        <position position="516"/>
    </location>
</feature>
<reference evidence="3 4" key="1">
    <citation type="journal article" date="2013" name="Genome Biol.">
        <title>Genome of Acanthamoeba castellanii highlights extensive lateral gene transfer and early evolution of tyrosine kinase signaling.</title>
        <authorList>
            <person name="Clarke M."/>
            <person name="Lohan A.J."/>
            <person name="Liu B."/>
            <person name="Lagkouvardos I."/>
            <person name="Roy S."/>
            <person name="Zafar N."/>
            <person name="Bertelli C."/>
            <person name="Schilde C."/>
            <person name="Kianianmomeni A."/>
            <person name="Burglin T.R."/>
            <person name="Frech C."/>
            <person name="Turcotte B."/>
            <person name="Kopec K.O."/>
            <person name="Synnott J.M."/>
            <person name="Choo C."/>
            <person name="Paponov I."/>
            <person name="Finkler A."/>
            <person name="Soon Heng Tan C."/>
            <person name="Hutchins A.P."/>
            <person name="Weinmeier T."/>
            <person name="Rattei T."/>
            <person name="Chu J.S."/>
            <person name="Gimenez G."/>
            <person name="Irimia M."/>
            <person name="Rigden D.J."/>
            <person name="Fitzpatrick D.A."/>
            <person name="Lorenzo-Morales J."/>
            <person name="Bateman A."/>
            <person name="Chiu C.H."/>
            <person name="Tang P."/>
            <person name="Hegemann P."/>
            <person name="Fromm H."/>
            <person name="Raoult D."/>
            <person name="Greub G."/>
            <person name="Miranda-Saavedra D."/>
            <person name="Chen N."/>
            <person name="Nash P."/>
            <person name="Ginger M.L."/>
            <person name="Horn M."/>
            <person name="Schaap P."/>
            <person name="Caler L."/>
            <person name="Loftus B."/>
        </authorList>
    </citation>
    <scope>NUCLEOTIDE SEQUENCE [LARGE SCALE GENOMIC DNA]</scope>
    <source>
        <strain evidence="3 4">Neff</strain>
    </source>
</reference>
<protein>
    <recommendedName>
        <fullName evidence="2">Calcineurin-like phosphoesterase domain-containing protein</fullName>
    </recommendedName>
</protein>
<dbReference type="AlphaFoldDB" id="L8GJX0"/>
<dbReference type="GeneID" id="14913006"/>
<feature type="region of interest" description="Disordered" evidence="1">
    <location>
        <begin position="473"/>
        <end position="504"/>
    </location>
</feature>
<feature type="compositionally biased region" description="Basic and acidic residues" evidence="1">
    <location>
        <begin position="200"/>
        <end position="210"/>
    </location>
</feature>
<evidence type="ECO:0000313" key="3">
    <source>
        <dbReference type="EMBL" id="ELR12486.1"/>
    </source>
</evidence>
<proteinExistence type="predicted"/>
<sequence>NRKEGKAGVRFQLVSDLHLEFPGCLDKLPHIPVNAPILCLLGDIGYPNKANYRAYLLEQADRFEHVLVVAGNHEYYNQESVQHADRLISNDHSLAAHPLTIPCLHHDAQQDEICAERDNLHYLNKRSVRVGDVLFLGCTLWPYIPPEAIEKVWMRCNDYKIVVEGKALEHETTSGGLMSLMSLVYKNVTEAVKSGPPPAKSEDDARKNEGENAEAGAAEKEYHQLTPHETNLWHEQHVDWLVQEIERVKEANERTAGVDGEKVKFRCIHPEAAGIEEICYDDLEWMMEDPVEPQDQQQLVGEEEEVEEELNTNKEAGVRFQLVSDLHLEFPGCLDKLPHIPVNAPILCLLGDIGYPNKANYRAYLLSRPTAGNHEYYNQESVQHADRLIDEICAERDNLHYLNKRSVRVGDVLFLGCTLWPYIPPESISKVWTMCNDYRRIVAEGKAIEPSPSAAGNDGGIVSHMMSLVYKKNRARPEAKERRRSAKERRRGGTGEASAHAPTKRTLWHEQHVDWL</sequence>
<feature type="domain" description="Calcineurin-like phosphoesterase" evidence="2">
    <location>
        <begin position="11"/>
        <end position="83"/>
    </location>
</feature>
<keyword evidence="4" id="KW-1185">Reference proteome</keyword>
<dbReference type="SUPFAM" id="SSF56300">
    <property type="entry name" value="Metallo-dependent phosphatases"/>
    <property type="match status" value="2"/>
</dbReference>
<dbReference type="PANTHER" id="PTHR37844">
    <property type="entry name" value="SER/THR PROTEIN PHOSPHATASE SUPERFAMILY (AFU_ORTHOLOGUE AFUA_1G14840)"/>
    <property type="match status" value="1"/>
</dbReference>
<dbReference type="GO" id="GO:0016787">
    <property type="term" value="F:hydrolase activity"/>
    <property type="evidence" value="ECO:0007669"/>
    <property type="project" value="InterPro"/>
</dbReference>
<dbReference type="VEuPathDB" id="AmoebaDB:ACA1_346250"/>
<dbReference type="EMBL" id="KB008113">
    <property type="protein sequence ID" value="ELR12486.1"/>
    <property type="molecule type" value="Genomic_DNA"/>
</dbReference>
<dbReference type="InterPro" id="IPR029052">
    <property type="entry name" value="Metallo-depent_PP-like"/>
</dbReference>
<organism evidence="3 4">
    <name type="scientific">Acanthamoeba castellanii (strain ATCC 30010 / Neff)</name>
    <dbReference type="NCBI Taxonomy" id="1257118"/>
    <lineage>
        <taxon>Eukaryota</taxon>
        <taxon>Amoebozoa</taxon>
        <taxon>Discosea</taxon>
        <taxon>Longamoebia</taxon>
        <taxon>Centramoebida</taxon>
        <taxon>Acanthamoebidae</taxon>
        <taxon>Acanthamoeba</taxon>
    </lineage>
</organism>
<dbReference type="PANTHER" id="PTHR37844:SF2">
    <property type="entry name" value="SER_THR PROTEIN PHOSPHATASE SUPERFAMILY (AFU_ORTHOLOGUE AFUA_1G14840)"/>
    <property type="match status" value="1"/>
</dbReference>
<name>L8GJX0_ACACF</name>